<comment type="caution">
    <text evidence="1">The sequence shown here is derived from an EMBL/GenBank/DDBJ whole genome shotgun (WGS) entry which is preliminary data.</text>
</comment>
<reference evidence="1 2" key="1">
    <citation type="submission" date="2022-12" db="EMBL/GenBank/DDBJ databases">
        <authorList>
            <person name="Muema E."/>
        </authorList>
    </citation>
    <scope>NUCLEOTIDE SEQUENCE [LARGE SCALE GENOMIC DNA]</scope>
    <source>
        <strain evidence="2">1330</strain>
    </source>
</reference>
<dbReference type="EMBL" id="JAPYKO010000053">
    <property type="protein sequence ID" value="MEI9406930.1"/>
    <property type="molecule type" value="Genomic_DNA"/>
</dbReference>
<name>A0ABU8KP97_9HYPH</name>
<dbReference type="RefSeq" id="WP_337097556.1">
    <property type="nucleotide sequence ID" value="NZ_JAPYKO010000053.1"/>
</dbReference>
<evidence type="ECO:0000313" key="2">
    <source>
        <dbReference type="Proteomes" id="UP001366503"/>
    </source>
</evidence>
<evidence type="ECO:0000313" key="1">
    <source>
        <dbReference type="EMBL" id="MEI9406930.1"/>
    </source>
</evidence>
<proteinExistence type="predicted"/>
<accession>A0ABU8KP97</accession>
<dbReference type="Proteomes" id="UP001366503">
    <property type="component" value="Unassembled WGS sequence"/>
</dbReference>
<sequence length="203" mass="23088">MLVFVDESGDPGFKVSKGSSPAFVVAMVAFSQRAVALEVQAAIEAAAKQHKVFPEFKFSKSRPEIRDAFFDAMSPFDFCVRAIVVQKDRIQSGYLRSNKEAFYSFFVKSMLKFDNGLLKDAKIVIDGSGERLFKQELSGYLRRHTERGAINSVRFSDSRSDRLVQLADMCTGAIARSYRNNRDDAGRWRQMLKGKIEDVWDFR</sequence>
<protein>
    <submittedName>
        <fullName evidence="1">DUF3800 domain-containing protein</fullName>
    </submittedName>
</protein>
<organism evidence="1 2">
    <name type="scientific">Mesorhizobium argentiipisi</name>
    <dbReference type="NCBI Taxonomy" id="3015175"/>
    <lineage>
        <taxon>Bacteria</taxon>
        <taxon>Pseudomonadati</taxon>
        <taxon>Pseudomonadota</taxon>
        <taxon>Alphaproteobacteria</taxon>
        <taxon>Hyphomicrobiales</taxon>
        <taxon>Phyllobacteriaceae</taxon>
        <taxon>Mesorhizobium</taxon>
    </lineage>
</organism>
<dbReference type="InterPro" id="IPR024524">
    <property type="entry name" value="DUF3800"/>
</dbReference>
<gene>
    <name evidence="1" type="ORF">O7A05_32990</name>
</gene>
<dbReference type="Pfam" id="PF12686">
    <property type="entry name" value="DUF3800"/>
    <property type="match status" value="1"/>
</dbReference>
<keyword evidence="2" id="KW-1185">Reference proteome</keyword>